<feature type="compositionally biased region" description="Low complexity" evidence="1">
    <location>
        <begin position="150"/>
        <end position="159"/>
    </location>
</feature>
<accession>A0A1G5EPG7</accession>
<dbReference type="Proteomes" id="UP000199569">
    <property type="component" value="Unassembled WGS sequence"/>
</dbReference>
<dbReference type="Pfam" id="PF05233">
    <property type="entry name" value="PHB_acc"/>
    <property type="match status" value="1"/>
</dbReference>
<evidence type="ECO:0000259" key="2">
    <source>
        <dbReference type="Pfam" id="PF05233"/>
    </source>
</evidence>
<dbReference type="InterPro" id="IPR012909">
    <property type="entry name" value="PHA_DNA-bd_N"/>
</dbReference>
<dbReference type="InterPro" id="IPR007897">
    <property type="entry name" value="PHB_accumulat"/>
</dbReference>
<evidence type="ECO:0000259" key="3">
    <source>
        <dbReference type="Pfam" id="PF07879"/>
    </source>
</evidence>
<dbReference type="EMBL" id="FMVJ01000003">
    <property type="protein sequence ID" value="SCY28862.1"/>
    <property type="molecule type" value="Genomic_DNA"/>
</dbReference>
<evidence type="ECO:0000313" key="4">
    <source>
        <dbReference type="EMBL" id="SCY28862.1"/>
    </source>
</evidence>
<dbReference type="AlphaFoldDB" id="A0A1G5EPG7"/>
<name>A0A1G5EPG7_9HYPH</name>
<feature type="domain" description="PHB accumulation regulatory" evidence="2">
    <location>
        <begin position="74"/>
        <end position="113"/>
    </location>
</feature>
<dbReference type="GO" id="GO:0006355">
    <property type="term" value="P:regulation of DNA-templated transcription"/>
    <property type="evidence" value="ECO:0007669"/>
    <property type="project" value="InterPro"/>
</dbReference>
<proteinExistence type="predicted"/>
<dbReference type="OrthoDB" id="9795345at2"/>
<dbReference type="InterPro" id="IPR010134">
    <property type="entry name" value="PHA_reg_PhaR"/>
</dbReference>
<feature type="domain" description="PHA accumulation regulator DNA-binding N-terminal" evidence="3">
    <location>
        <begin position="9"/>
        <end position="68"/>
    </location>
</feature>
<dbReference type="RefSeq" id="WP_091131245.1">
    <property type="nucleotide sequence ID" value="NZ_FMVJ01000003.1"/>
</dbReference>
<protein>
    <submittedName>
        <fullName evidence="4">Polyhydroxyalkanoate synthesis repressor PhaR</fullName>
    </submittedName>
</protein>
<feature type="region of interest" description="Disordered" evidence="1">
    <location>
        <begin position="149"/>
        <end position="172"/>
    </location>
</feature>
<gene>
    <name evidence="4" type="ORF">SAMN02927923_01062</name>
</gene>
<organism evidence="4 5">
    <name type="scientific">Microvirga guangxiensis</name>
    <dbReference type="NCBI Taxonomy" id="549386"/>
    <lineage>
        <taxon>Bacteria</taxon>
        <taxon>Pseudomonadati</taxon>
        <taxon>Pseudomonadota</taxon>
        <taxon>Alphaproteobacteria</taxon>
        <taxon>Hyphomicrobiales</taxon>
        <taxon>Methylobacteriaceae</taxon>
        <taxon>Microvirga</taxon>
    </lineage>
</organism>
<reference evidence="4 5" key="1">
    <citation type="submission" date="2016-10" db="EMBL/GenBank/DDBJ databases">
        <authorList>
            <person name="de Groot N.N."/>
        </authorList>
    </citation>
    <scope>NUCLEOTIDE SEQUENCE [LARGE SCALE GENOMIC DNA]</scope>
    <source>
        <strain evidence="4 5">CGMCC 1.7666</strain>
    </source>
</reference>
<keyword evidence="5" id="KW-1185">Reference proteome</keyword>
<evidence type="ECO:0000313" key="5">
    <source>
        <dbReference type="Proteomes" id="UP000199569"/>
    </source>
</evidence>
<dbReference type="STRING" id="549386.SAMN02927923_01062"/>
<sequence>MATEKQPTIIKKYANRRLYHTGTSAYVTLEDLAGMVRQGDDFVVYDAKSGEDITRSVLTQIIFEQENKEGQNLLPVTVLRQLIRFYGDSMQALVPSYLEFSMNNLSQEQQKLRDQMTSAFGSGAFQAMEEQVRKNMSFFTEAMRMFSPFPQGGAPGAPATKATSQAEEGGDLDALKRQMADMQAKLDKLAGK</sequence>
<dbReference type="Pfam" id="PF07879">
    <property type="entry name" value="PHB_acc_N"/>
    <property type="match status" value="1"/>
</dbReference>
<evidence type="ECO:0000256" key="1">
    <source>
        <dbReference type="SAM" id="MobiDB-lite"/>
    </source>
</evidence>
<dbReference type="NCBIfam" id="TIGR01848">
    <property type="entry name" value="PHA_reg_PhaR"/>
    <property type="match status" value="1"/>
</dbReference>